<dbReference type="Gene3D" id="1.20.1250.20">
    <property type="entry name" value="MFS general substrate transporter like domains"/>
    <property type="match status" value="2"/>
</dbReference>
<feature type="transmembrane region" description="Helical" evidence="7">
    <location>
        <begin position="84"/>
        <end position="103"/>
    </location>
</feature>
<feature type="transmembrane region" description="Helical" evidence="7">
    <location>
        <begin position="109"/>
        <end position="130"/>
    </location>
</feature>
<dbReference type="Pfam" id="PF07690">
    <property type="entry name" value="MFS_1"/>
    <property type="match status" value="1"/>
</dbReference>
<dbReference type="PANTHER" id="PTHR43414:SF6">
    <property type="entry name" value="MULTIDRUG RESISTANCE PROTEIN MDTG"/>
    <property type="match status" value="1"/>
</dbReference>
<gene>
    <name evidence="9" type="primary">sbnD</name>
    <name evidence="9" type="ORF">LMG032447_00966</name>
</gene>
<feature type="transmembrane region" description="Helical" evidence="7">
    <location>
        <begin position="288"/>
        <end position="306"/>
    </location>
</feature>
<dbReference type="RefSeq" id="WP_248706355.1">
    <property type="nucleotide sequence ID" value="NZ_CAKOET010000004.1"/>
</dbReference>
<keyword evidence="10" id="KW-1185">Reference proteome</keyword>
<evidence type="ECO:0000256" key="4">
    <source>
        <dbReference type="ARBA" id="ARBA00022692"/>
    </source>
</evidence>
<evidence type="ECO:0000256" key="5">
    <source>
        <dbReference type="ARBA" id="ARBA00022989"/>
    </source>
</evidence>
<dbReference type="InterPro" id="IPR036259">
    <property type="entry name" value="MFS_trans_sf"/>
</dbReference>
<keyword evidence="2" id="KW-0813">Transport</keyword>
<feature type="domain" description="Major facilitator superfamily (MFS) profile" evidence="8">
    <location>
        <begin position="13"/>
        <end position="401"/>
    </location>
</feature>
<proteinExistence type="predicted"/>
<comment type="subcellular location">
    <subcellularLocation>
        <location evidence="1">Cell membrane</location>
        <topology evidence="1">Multi-pass membrane protein</topology>
    </subcellularLocation>
</comment>
<feature type="transmembrane region" description="Helical" evidence="7">
    <location>
        <begin position="142"/>
        <end position="167"/>
    </location>
</feature>
<evidence type="ECO:0000256" key="6">
    <source>
        <dbReference type="ARBA" id="ARBA00023136"/>
    </source>
</evidence>
<dbReference type="InterPro" id="IPR001958">
    <property type="entry name" value="Tet-R_TetA/multi-R_MdtG-like"/>
</dbReference>
<dbReference type="SUPFAM" id="SSF103473">
    <property type="entry name" value="MFS general substrate transporter"/>
    <property type="match status" value="1"/>
</dbReference>
<dbReference type="Pfam" id="PF00083">
    <property type="entry name" value="Sugar_tr"/>
    <property type="match status" value="1"/>
</dbReference>
<organism evidence="9 10">
    <name type="scientific">Convivina praedatoris</name>
    <dbReference type="NCBI Taxonomy" id="2880963"/>
    <lineage>
        <taxon>Bacteria</taxon>
        <taxon>Bacillati</taxon>
        <taxon>Bacillota</taxon>
        <taxon>Bacilli</taxon>
        <taxon>Lactobacillales</taxon>
        <taxon>Lactobacillaceae</taxon>
        <taxon>Convivina</taxon>
    </lineage>
</organism>
<dbReference type="Proteomes" id="UP000838102">
    <property type="component" value="Unassembled WGS sequence"/>
</dbReference>
<protein>
    <submittedName>
        <fullName evidence="9">Staphyloferrin B transporter</fullName>
    </submittedName>
</protein>
<dbReference type="PROSITE" id="PS50850">
    <property type="entry name" value="MFS"/>
    <property type="match status" value="1"/>
</dbReference>
<feature type="transmembrane region" description="Helical" evidence="7">
    <location>
        <begin position="347"/>
        <end position="369"/>
    </location>
</feature>
<dbReference type="EMBL" id="CAKOEU010000004">
    <property type="protein sequence ID" value="CAH1854906.1"/>
    <property type="molecule type" value="Genomic_DNA"/>
</dbReference>
<feature type="transmembrane region" description="Helical" evidence="7">
    <location>
        <begin position="15"/>
        <end position="38"/>
    </location>
</feature>
<evidence type="ECO:0000259" key="8">
    <source>
        <dbReference type="PROSITE" id="PS50850"/>
    </source>
</evidence>
<accession>A0ABN8HDE8</accession>
<evidence type="ECO:0000256" key="1">
    <source>
        <dbReference type="ARBA" id="ARBA00004651"/>
    </source>
</evidence>
<keyword evidence="6 7" id="KW-0472">Membrane</keyword>
<reference evidence="9" key="1">
    <citation type="submission" date="2022-03" db="EMBL/GenBank/DDBJ databases">
        <authorList>
            <person name="Hettiarachchi G."/>
        </authorList>
    </citation>
    <scope>NUCLEOTIDE SEQUENCE</scope>
    <source>
        <strain evidence="9">LMG 32447</strain>
    </source>
</reference>
<keyword evidence="3" id="KW-1003">Cell membrane</keyword>
<dbReference type="PRINTS" id="PR01035">
    <property type="entry name" value="TCRTETA"/>
</dbReference>
<evidence type="ECO:0000313" key="10">
    <source>
        <dbReference type="Proteomes" id="UP000838102"/>
    </source>
</evidence>
<comment type="caution">
    <text evidence="9">The sequence shown here is derived from an EMBL/GenBank/DDBJ whole genome shotgun (WGS) entry which is preliminary data.</text>
</comment>
<keyword evidence="4 7" id="KW-0812">Transmembrane</keyword>
<feature type="transmembrane region" description="Helical" evidence="7">
    <location>
        <begin position="173"/>
        <end position="191"/>
    </location>
</feature>
<feature type="transmembrane region" description="Helical" evidence="7">
    <location>
        <begin position="50"/>
        <end position="72"/>
    </location>
</feature>
<dbReference type="InterPro" id="IPR011701">
    <property type="entry name" value="MFS"/>
</dbReference>
<evidence type="ECO:0000256" key="2">
    <source>
        <dbReference type="ARBA" id="ARBA00022448"/>
    </source>
</evidence>
<feature type="transmembrane region" description="Helical" evidence="7">
    <location>
        <begin position="375"/>
        <end position="395"/>
    </location>
</feature>
<evidence type="ECO:0000256" key="3">
    <source>
        <dbReference type="ARBA" id="ARBA00022475"/>
    </source>
</evidence>
<keyword evidence="5 7" id="KW-1133">Transmembrane helix</keyword>
<sequence length="403" mass="43939">MNWLSKKEIWERNVIVVWFGVFMTGIGLSEIIPFLSLYVDTLGNFSKNELTLYSGMAFAVTFLVTAIVSPLWGKLADQKGRKLMMLRAAAGMGLIFFLMGFTTNVWQLIILRAIQGALGGFVSNANALIATQTPKSQVGRSLGIVVTGFTAGTLLGPIVGGALASAFSYQLTFHITGFIMFLVFFLILFLVQENQRPTQVDQQKPLEKITWGTLPHKHLLISLFITTMLVQAVNMSINPIVSLFVRELVHNSHNVTFLAGVVAAAPGLATIIAAPSFGRLGDRIGTRFLIQIGFVIAVLAFIPTAFVTSVTILIVLRFIVGISDATLLPAIQTLLSKNSPQNMISRIFSYNQSFQAIGSVAGPMLGAVIANLYDYRAIFLVSAGIMIINALLFSWNTRRQTAK</sequence>
<dbReference type="InterPro" id="IPR005828">
    <property type="entry name" value="MFS_sugar_transport-like"/>
</dbReference>
<dbReference type="InterPro" id="IPR020846">
    <property type="entry name" value="MFS_dom"/>
</dbReference>
<feature type="transmembrane region" description="Helical" evidence="7">
    <location>
        <begin position="312"/>
        <end position="335"/>
    </location>
</feature>
<name>A0ABN8HDE8_9LACO</name>
<evidence type="ECO:0000256" key="7">
    <source>
        <dbReference type="SAM" id="Phobius"/>
    </source>
</evidence>
<dbReference type="PANTHER" id="PTHR43414">
    <property type="entry name" value="MULTIDRUG RESISTANCE PROTEIN MDTG"/>
    <property type="match status" value="1"/>
</dbReference>
<feature type="transmembrane region" description="Helical" evidence="7">
    <location>
        <begin position="218"/>
        <end position="237"/>
    </location>
</feature>
<feature type="transmembrane region" description="Helical" evidence="7">
    <location>
        <begin position="257"/>
        <end position="276"/>
    </location>
</feature>
<evidence type="ECO:0000313" key="9">
    <source>
        <dbReference type="EMBL" id="CAH1854906.1"/>
    </source>
</evidence>